<keyword evidence="3" id="KW-1185">Reference proteome</keyword>
<feature type="domain" description="Peptidase S24/S26A/S26B/S26C" evidence="1">
    <location>
        <begin position="18"/>
        <end position="141"/>
    </location>
</feature>
<dbReference type="SUPFAM" id="SSF51306">
    <property type="entry name" value="LexA/Signal peptidase"/>
    <property type="match status" value="1"/>
</dbReference>
<gene>
    <name evidence="2" type="ORF">IXC47_05985</name>
</gene>
<accession>A0ABS0EQU4</accession>
<dbReference type="InterPro" id="IPR050077">
    <property type="entry name" value="LexA_repressor"/>
</dbReference>
<dbReference type="EMBL" id="JADOEL010000003">
    <property type="protein sequence ID" value="MBF8177225.1"/>
    <property type="molecule type" value="Genomic_DNA"/>
</dbReference>
<dbReference type="PANTHER" id="PTHR33516">
    <property type="entry name" value="LEXA REPRESSOR"/>
    <property type="match status" value="1"/>
</dbReference>
<dbReference type="PANTHER" id="PTHR33516:SF2">
    <property type="entry name" value="LEXA REPRESSOR-RELATED"/>
    <property type="match status" value="1"/>
</dbReference>
<evidence type="ECO:0000313" key="2">
    <source>
        <dbReference type="EMBL" id="MBF8177225.1"/>
    </source>
</evidence>
<name>A0ABS0EQU4_9BURK</name>
<protein>
    <submittedName>
        <fullName evidence="2">S24 family peptidase</fullName>
    </submittedName>
</protein>
<comment type="caution">
    <text evidence="2">The sequence shown here is derived from an EMBL/GenBank/DDBJ whole genome shotgun (WGS) entry which is preliminary data.</text>
</comment>
<organism evidence="2 3">
    <name type="scientific">Herminiimonas contaminans</name>
    <dbReference type="NCBI Taxonomy" id="1111140"/>
    <lineage>
        <taxon>Bacteria</taxon>
        <taxon>Pseudomonadati</taxon>
        <taxon>Pseudomonadota</taxon>
        <taxon>Betaproteobacteria</taxon>
        <taxon>Burkholderiales</taxon>
        <taxon>Oxalobacteraceae</taxon>
        <taxon>Herminiimonas</taxon>
    </lineage>
</organism>
<dbReference type="Proteomes" id="UP000657372">
    <property type="component" value="Unassembled WGS sequence"/>
</dbReference>
<evidence type="ECO:0000313" key="3">
    <source>
        <dbReference type="Proteomes" id="UP000657372"/>
    </source>
</evidence>
<dbReference type="InterPro" id="IPR039418">
    <property type="entry name" value="LexA-like"/>
</dbReference>
<dbReference type="Pfam" id="PF00717">
    <property type="entry name" value="Peptidase_S24"/>
    <property type="match status" value="1"/>
</dbReference>
<sequence>MSYEPNVKPAPIGLKAIPVISAIQAGALKEISDPYPPGAGTDIIYSDDDLSKWAFALEINGDSMLPDFRPGDRVIIEPDLRPQPGDFVAAKNGEQEATFKKYRPRGIDAAGNEIFELAPLNEDYPTLRSDTQPLYIIGVMVEHRKKYRRK</sequence>
<dbReference type="Gene3D" id="2.10.109.10">
    <property type="entry name" value="Umud Fragment, subunit A"/>
    <property type="match status" value="1"/>
</dbReference>
<reference evidence="2 3" key="1">
    <citation type="submission" date="2020-11" db="EMBL/GenBank/DDBJ databases">
        <title>WGS of Herminiimonas contaminans strain Marseille-Q4544 isolated from planarians Schmidtea mediterranea.</title>
        <authorList>
            <person name="Kangale L."/>
        </authorList>
    </citation>
    <scope>NUCLEOTIDE SEQUENCE [LARGE SCALE GENOMIC DNA]</scope>
    <source>
        <strain evidence="2 3">Marseille-Q4544</strain>
    </source>
</reference>
<proteinExistence type="predicted"/>
<dbReference type="InterPro" id="IPR015927">
    <property type="entry name" value="Peptidase_S24_S26A/B/C"/>
</dbReference>
<dbReference type="CDD" id="cd06529">
    <property type="entry name" value="S24_LexA-like"/>
    <property type="match status" value="1"/>
</dbReference>
<dbReference type="InterPro" id="IPR036286">
    <property type="entry name" value="LexA/Signal_pep-like_sf"/>
</dbReference>
<evidence type="ECO:0000259" key="1">
    <source>
        <dbReference type="Pfam" id="PF00717"/>
    </source>
</evidence>